<evidence type="ECO:0000313" key="9">
    <source>
        <dbReference type="Proteomes" id="UP000276741"/>
    </source>
</evidence>
<evidence type="ECO:0000313" key="8">
    <source>
        <dbReference type="EMBL" id="BBD73059.1"/>
    </source>
</evidence>
<evidence type="ECO:0000256" key="6">
    <source>
        <dbReference type="SAM" id="Phobius"/>
    </source>
</evidence>
<dbReference type="KEGG" id="sacd:HS1genome_1448"/>
<dbReference type="Gene3D" id="1.20.81.30">
    <property type="entry name" value="Type II secretion system (T2SS), domain F"/>
    <property type="match status" value="1"/>
</dbReference>
<feature type="transmembrane region" description="Helical" evidence="6">
    <location>
        <begin position="163"/>
        <end position="181"/>
    </location>
</feature>
<evidence type="ECO:0000256" key="5">
    <source>
        <dbReference type="ARBA" id="ARBA00023136"/>
    </source>
</evidence>
<dbReference type="PANTHER" id="PTHR35402">
    <property type="entry name" value="INTEGRAL MEMBRANE PROTEIN-RELATED"/>
    <property type="match status" value="1"/>
</dbReference>
<feature type="domain" description="Type II secretion system protein GspF" evidence="7">
    <location>
        <begin position="238"/>
        <end position="362"/>
    </location>
</feature>
<keyword evidence="4 6" id="KW-1133">Transmembrane helix</keyword>
<dbReference type="GO" id="GO:0005886">
    <property type="term" value="C:plasma membrane"/>
    <property type="evidence" value="ECO:0007669"/>
    <property type="project" value="UniProtKB-SubCell"/>
</dbReference>
<comment type="subcellular location">
    <subcellularLocation>
        <location evidence="1">Cell membrane</location>
        <topology evidence="1">Multi-pass membrane protein</topology>
    </subcellularLocation>
</comment>
<dbReference type="Pfam" id="PF00482">
    <property type="entry name" value="T2SSF"/>
    <property type="match status" value="1"/>
</dbReference>
<sequence length="456" mass="48935">MSRVQAFEHVRGLSSYVSKRVRYLGEGVEEAVLKTLDVSPSKLFNDFMSTYVLAIRTGAPVLQTMEAKMRDVADQVRVMAAGAADRLQGVAEGYIIWLASGYISIFLVVILGALFPSGGSTATVKLMEVVAVILIPLVNLMFVLMADQTQFKFPEKGAKAYRVFAYSFPAGLIVSFGILVATHELVNFVTLSGVTQDLEPVMTALLVGLLVASIPPAYVNYLEEKRATGYEQYAARLLRSVAEGIRAGLSPEGVVQKVKDAPEMGKLRPVLNNVTALLKLGVPLKDAFRRASEGMMEFYARVSVISLADMIEVGSMTPETVNALAEQLETQLAIRRDYKNKVRVLLFTPYVGVILALVASVLLSFSILGLLGSHSLISSYGPLAAASQILPNVVFASGISSMFNAFFAGFLVGKIATGRVSAGFVHSAVLVVVTAVILVALSHVNISFVSTQAPSL</sequence>
<keyword evidence="2" id="KW-1003">Cell membrane</keyword>
<dbReference type="InterPro" id="IPR042094">
    <property type="entry name" value="T2SS_GspF_sf"/>
</dbReference>
<protein>
    <submittedName>
        <fullName evidence="8">Flagellar assembly protein</fullName>
    </submittedName>
</protein>
<evidence type="ECO:0000259" key="7">
    <source>
        <dbReference type="Pfam" id="PF00482"/>
    </source>
</evidence>
<evidence type="ECO:0000256" key="4">
    <source>
        <dbReference type="ARBA" id="ARBA00022989"/>
    </source>
</evidence>
<dbReference type="AlphaFoldDB" id="A0A348B4F7"/>
<keyword evidence="8" id="KW-0969">Cilium</keyword>
<keyword evidence="9" id="KW-1185">Reference proteome</keyword>
<dbReference type="InterPro" id="IPR056569">
    <property type="entry name" value="ArlJ-like"/>
</dbReference>
<name>A0A348B4F7_9CREN</name>
<feature type="transmembrane region" description="Helical" evidence="6">
    <location>
        <begin position="94"/>
        <end position="116"/>
    </location>
</feature>
<gene>
    <name evidence="8" type="ORF">HS1genome_1448</name>
</gene>
<feature type="transmembrane region" description="Helical" evidence="6">
    <location>
        <begin position="122"/>
        <end position="142"/>
    </location>
</feature>
<keyword evidence="3 6" id="KW-0812">Transmembrane</keyword>
<dbReference type="EMBL" id="AP018553">
    <property type="protein sequence ID" value="BBD73059.1"/>
    <property type="molecule type" value="Genomic_DNA"/>
</dbReference>
<proteinExistence type="predicted"/>
<dbReference type="PANTHER" id="PTHR35402:SF1">
    <property type="entry name" value="TYPE II SECRETION SYSTEM PROTEIN GSPF DOMAIN-CONTAINING PROTEIN"/>
    <property type="match status" value="1"/>
</dbReference>
<dbReference type="InterPro" id="IPR018076">
    <property type="entry name" value="T2SS_GspF_dom"/>
</dbReference>
<keyword evidence="8" id="KW-0282">Flagellum</keyword>
<feature type="transmembrane region" description="Helical" evidence="6">
    <location>
        <begin position="201"/>
        <end position="222"/>
    </location>
</feature>
<keyword evidence="5 6" id="KW-0472">Membrane</keyword>
<keyword evidence="8" id="KW-0966">Cell projection</keyword>
<feature type="transmembrane region" description="Helical" evidence="6">
    <location>
        <begin position="389"/>
        <end position="412"/>
    </location>
</feature>
<feature type="transmembrane region" description="Helical" evidence="6">
    <location>
        <begin position="424"/>
        <end position="446"/>
    </location>
</feature>
<evidence type="ECO:0000256" key="2">
    <source>
        <dbReference type="ARBA" id="ARBA00022475"/>
    </source>
</evidence>
<organism evidence="8 9">
    <name type="scientific">Sulfodiicoccus acidiphilus</name>
    <dbReference type="NCBI Taxonomy" id="1670455"/>
    <lineage>
        <taxon>Archaea</taxon>
        <taxon>Thermoproteota</taxon>
        <taxon>Thermoprotei</taxon>
        <taxon>Sulfolobales</taxon>
        <taxon>Sulfolobaceae</taxon>
        <taxon>Sulfodiicoccus</taxon>
    </lineage>
</organism>
<accession>A0A348B4F7</accession>
<dbReference type="Proteomes" id="UP000276741">
    <property type="component" value="Chromosome"/>
</dbReference>
<evidence type="ECO:0000256" key="3">
    <source>
        <dbReference type="ARBA" id="ARBA00022692"/>
    </source>
</evidence>
<feature type="transmembrane region" description="Helical" evidence="6">
    <location>
        <begin position="344"/>
        <end position="369"/>
    </location>
</feature>
<evidence type="ECO:0000256" key="1">
    <source>
        <dbReference type="ARBA" id="ARBA00004651"/>
    </source>
</evidence>
<reference evidence="9" key="1">
    <citation type="submission" date="2018-04" db="EMBL/GenBank/DDBJ databases">
        <title>Complete genome sequence of Sulfodiicoccus acidiphilus strain HS-1.</title>
        <authorList>
            <person name="Sakai H.D."/>
            <person name="Kurosawa N."/>
        </authorList>
    </citation>
    <scope>NUCLEOTIDE SEQUENCE [LARGE SCALE GENOMIC DNA]</scope>
    <source>
        <strain evidence="9">HS-1</strain>
    </source>
</reference>